<name>A0A6J5PR22_9CAUD</name>
<evidence type="ECO:0000313" key="5">
    <source>
        <dbReference type="EMBL" id="CAB4194055.1"/>
    </source>
</evidence>
<proteinExistence type="predicted"/>
<keyword evidence="2" id="KW-1160">Virus entry into host cell</keyword>
<dbReference type="Gene3D" id="3.40.140.120">
    <property type="match status" value="1"/>
</dbReference>
<dbReference type="Gene3D" id="1.20.1270.210">
    <property type="match status" value="1"/>
</dbReference>
<protein>
    <submittedName>
        <fullName evidence="4">Portal_HK97, phage portal protein, HK97 family</fullName>
    </submittedName>
</protein>
<evidence type="ECO:0000256" key="2">
    <source>
        <dbReference type="ARBA" id="ARBA00023009"/>
    </source>
</evidence>
<keyword evidence="2" id="KW-1162">Viral penetration into host cytoplasm</keyword>
<keyword evidence="1" id="KW-1188">Viral release from host cell</keyword>
<organism evidence="4">
    <name type="scientific">uncultured Caudovirales phage</name>
    <dbReference type="NCBI Taxonomy" id="2100421"/>
    <lineage>
        <taxon>Viruses</taxon>
        <taxon>Duplodnaviria</taxon>
        <taxon>Heunggongvirae</taxon>
        <taxon>Uroviricota</taxon>
        <taxon>Caudoviricetes</taxon>
        <taxon>Peduoviridae</taxon>
        <taxon>Maltschvirus</taxon>
        <taxon>Maltschvirus maltsch</taxon>
    </lineage>
</organism>
<gene>
    <name evidence="5" type="ORF">UFOVP1256_15</name>
    <name evidence="6" type="ORF">UFOVP1643_6</name>
    <name evidence="4" type="ORF">UFOVP974_27</name>
</gene>
<evidence type="ECO:0000313" key="6">
    <source>
        <dbReference type="EMBL" id="CAB4222040.1"/>
    </source>
</evidence>
<evidence type="ECO:0000256" key="3">
    <source>
        <dbReference type="ARBA" id="ARBA00023219"/>
    </source>
</evidence>
<accession>A0A6J5PR22</accession>
<reference evidence="4" key="1">
    <citation type="submission" date="2020-05" db="EMBL/GenBank/DDBJ databases">
        <authorList>
            <person name="Chiriac C."/>
            <person name="Salcher M."/>
            <person name="Ghai R."/>
            <person name="Kavagutti S V."/>
        </authorList>
    </citation>
    <scope>NUCLEOTIDE SEQUENCE</scope>
</reference>
<dbReference type="Gene3D" id="3.30.1120.70">
    <property type="match status" value="1"/>
</dbReference>
<keyword evidence="1" id="KW-0118">Viral capsid assembly</keyword>
<dbReference type="EMBL" id="LR796922">
    <property type="protein sequence ID" value="CAB4174133.1"/>
    <property type="molecule type" value="Genomic_DNA"/>
</dbReference>
<dbReference type="EMBL" id="LR797202">
    <property type="protein sequence ID" value="CAB4194055.1"/>
    <property type="molecule type" value="Genomic_DNA"/>
</dbReference>
<dbReference type="Pfam" id="PF04860">
    <property type="entry name" value="Phage_portal"/>
    <property type="match status" value="1"/>
</dbReference>
<sequence length="370" mass="40836">MGIISALFPKTANTIEAQQAPQVINDRFASFTGLTTTPVNRDSALSVPAIARCHALITGVIGSMELQLESKTTGEYLPRPLWMEQPSKSQPRAVTIALTVSDLMMYGQSFWQVTEVFADDGRPARFEWIENKRVGAVLNDIGTYVDYYTVNAYPVPNEGIGSLITFQSLGDSGILRRGAQTIQAAIDIEKAASIAASTPMPSGILKNNGSDLGEGEVQGILAAWKSARNNRSTAFLSAQLEYQATAFSPKDMMYQDAQQTLALQCARMCNVPAQYLSADFTGNSMTYQNVQDERRQFVDLTLMPYIEAVASRLSMDDITPRTQYVEFDFSGFLRTDPMERLNVIEKMLSLELITLEQAREMENLSPNGSE</sequence>
<dbReference type="InterPro" id="IPR006944">
    <property type="entry name" value="Phage/GTA_portal"/>
</dbReference>
<evidence type="ECO:0000256" key="1">
    <source>
        <dbReference type="ARBA" id="ARBA00022950"/>
    </source>
</evidence>
<evidence type="ECO:0000313" key="4">
    <source>
        <dbReference type="EMBL" id="CAB4174133.1"/>
    </source>
</evidence>
<keyword evidence="3" id="KW-0231">Viral genome packaging</keyword>
<keyword evidence="2" id="KW-1171">Viral genome ejection through host cell envelope</keyword>
<dbReference type="EMBL" id="LR797515">
    <property type="protein sequence ID" value="CAB4222040.1"/>
    <property type="molecule type" value="Genomic_DNA"/>
</dbReference>